<dbReference type="InterPro" id="IPR024049">
    <property type="entry name" value="eRF1_1_sf"/>
</dbReference>
<dbReference type="SMART" id="SM01194">
    <property type="entry name" value="eRF1_1"/>
    <property type="match status" value="1"/>
</dbReference>
<dbReference type="SUPFAM" id="SSF55315">
    <property type="entry name" value="L30e-like"/>
    <property type="match status" value="1"/>
</dbReference>
<dbReference type="SUPFAM" id="SSF55481">
    <property type="entry name" value="N-terminal domain of eukaryotic peptide chain release factor subunit 1, ERF1"/>
    <property type="match status" value="1"/>
</dbReference>
<dbReference type="InterPro" id="IPR004403">
    <property type="entry name" value="Peptide_chain-rel_eRF1/aRF1"/>
</dbReference>
<dbReference type="PANTHER" id="PTHR10113">
    <property type="entry name" value="PEPTIDE CHAIN RELEASE FACTOR SUBUNIT 1"/>
    <property type="match status" value="1"/>
</dbReference>
<gene>
    <name evidence="9" type="primary">prf1</name>
    <name evidence="11" type="ORF">H1011_02355</name>
</gene>
<evidence type="ECO:0000256" key="8">
    <source>
        <dbReference type="ARBA" id="ARBA00031168"/>
    </source>
</evidence>
<evidence type="ECO:0000313" key="11">
    <source>
        <dbReference type="EMBL" id="HIJ99641.1"/>
    </source>
</evidence>
<sequence length="397" mass="44223">MTQQEFELKKKLKYLGSLKGRHTEFITVYISAGYDMNKTIRLLSEEIGTASNIKSKATKKHVTNSLEKIIGELRLFKKTPDNGLAVFCGNIAEGVGQTDYLIETIIPPEKLSINLYRCSKTFVLEPLLDLLEHHDTYGIILVDRRDADIGTLKGRRIEILNSLDSMVPGKFRAGGQSAQRFERVIEGMAQDFYKKVSEAANKELGDIENLKGIVLGGPGPTKNDFLDAGHLRPELVKKILGIVDTGYTGKSGIDEMLHKSDDIIAESEIIQEKKLLEKYFEEISKKKGLATIGYLHVKDLLAQGAVELLLISEKLDQPVSIYVCEQCGKEYIDEKNCRRCEMALEPEAENIDIADELTEIANTMGTSVEIIGTSSQLGLQFYKLGVGIGAFLRYKPK</sequence>
<evidence type="ECO:0000256" key="6">
    <source>
        <dbReference type="ARBA" id="ARBA00022490"/>
    </source>
</evidence>
<dbReference type="Pfam" id="PF03465">
    <property type="entry name" value="eRF1_3"/>
    <property type="match status" value="1"/>
</dbReference>
<comment type="subcellular location">
    <subcellularLocation>
        <location evidence="2 9">Cytoplasm</location>
    </subcellularLocation>
</comment>
<organism evidence="11 12">
    <name type="scientific">Candidatus Undinarchaeum marinum</name>
    <dbReference type="NCBI Taxonomy" id="2756141"/>
    <lineage>
        <taxon>Archaea</taxon>
        <taxon>Candidatus Undinarchaeota</taxon>
        <taxon>Candidatus Undinarchaeia</taxon>
        <taxon>Candidatus Undinarchaeales</taxon>
        <taxon>Candidatus Undinarchaeaceae</taxon>
        <taxon>Candidatus Undinarchaeum</taxon>
    </lineage>
</organism>
<dbReference type="Pfam" id="PF03464">
    <property type="entry name" value="eRF1_2"/>
    <property type="match status" value="1"/>
</dbReference>
<evidence type="ECO:0000313" key="12">
    <source>
        <dbReference type="Proteomes" id="UP000604391"/>
    </source>
</evidence>
<dbReference type="InterPro" id="IPR005142">
    <property type="entry name" value="eRF1_3"/>
</dbReference>
<dbReference type="InterPro" id="IPR020918">
    <property type="entry name" value="Peptide_chain-rel_aRF1"/>
</dbReference>
<evidence type="ECO:0000256" key="1">
    <source>
        <dbReference type="ARBA" id="ARBA00002832"/>
    </source>
</evidence>
<dbReference type="Gene3D" id="3.30.420.60">
    <property type="entry name" value="eRF1 domain 2"/>
    <property type="match status" value="1"/>
</dbReference>
<evidence type="ECO:0000259" key="10">
    <source>
        <dbReference type="SMART" id="SM01194"/>
    </source>
</evidence>
<dbReference type="Proteomes" id="UP000604391">
    <property type="component" value="Unassembled WGS sequence"/>
</dbReference>
<comment type="function">
    <text evidence="1 9">Directs the termination of nascent peptide synthesis (translation) in response to the termination codons UAA, UAG and UGA.</text>
</comment>
<evidence type="ECO:0000256" key="5">
    <source>
        <dbReference type="ARBA" id="ARBA00019723"/>
    </source>
</evidence>
<keyword evidence="6 9" id="KW-0963">Cytoplasm</keyword>
<dbReference type="GO" id="GO:0005737">
    <property type="term" value="C:cytoplasm"/>
    <property type="evidence" value="ECO:0007669"/>
    <property type="project" value="UniProtKB-SubCell"/>
</dbReference>
<proteinExistence type="inferred from homology"/>
<evidence type="ECO:0000256" key="3">
    <source>
        <dbReference type="ARBA" id="ARBA00005326"/>
    </source>
</evidence>
<dbReference type="EMBL" id="DVAD01000014">
    <property type="protein sequence ID" value="HIJ99641.1"/>
    <property type="molecule type" value="Genomic_DNA"/>
</dbReference>
<dbReference type="GO" id="GO:0016149">
    <property type="term" value="F:translation release factor activity, codon specific"/>
    <property type="evidence" value="ECO:0007669"/>
    <property type="project" value="UniProtKB-UniRule"/>
</dbReference>
<evidence type="ECO:0000256" key="4">
    <source>
        <dbReference type="ARBA" id="ARBA00011520"/>
    </source>
</evidence>
<dbReference type="Gene3D" id="3.30.1330.30">
    <property type="match status" value="1"/>
</dbReference>
<dbReference type="SUPFAM" id="SSF53137">
    <property type="entry name" value="Translational machinery components"/>
    <property type="match status" value="1"/>
</dbReference>
<protein>
    <recommendedName>
        <fullName evidence="5 9">Peptide chain release factor subunit 1</fullName>
    </recommendedName>
    <alternativeName>
        <fullName evidence="8 9">Translation termination factor aRF1</fullName>
    </alternativeName>
</protein>
<dbReference type="NCBIfam" id="TIGR03676">
    <property type="entry name" value="aRF1_eRF1"/>
    <property type="match status" value="1"/>
</dbReference>
<dbReference type="Gene3D" id="3.30.960.10">
    <property type="entry name" value="eRF1 domain 1"/>
    <property type="match status" value="1"/>
</dbReference>
<keyword evidence="12" id="KW-1185">Reference proteome</keyword>
<comment type="similarity">
    <text evidence="3 9">Belongs to the eukaryotic release factor 1 family.</text>
</comment>
<dbReference type="AlphaFoldDB" id="A0A832UPX6"/>
<evidence type="ECO:0000256" key="2">
    <source>
        <dbReference type="ARBA" id="ARBA00004496"/>
    </source>
</evidence>
<feature type="domain" description="eRF1/Pelota-like N-terminal" evidence="10">
    <location>
        <begin position="1"/>
        <end position="132"/>
    </location>
</feature>
<accession>A0A832UPX6</accession>
<reference evidence="11 12" key="1">
    <citation type="journal article" name="Nat. Commun.">
        <title>Undinarchaeota illuminate DPANN phylogeny and the impact of gene transfer on archaeal evolution.</title>
        <authorList>
            <person name="Dombrowski N."/>
            <person name="Williams T.A."/>
            <person name="Sun J."/>
            <person name="Woodcroft B.J."/>
            <person name="Lee J.H."/>
            <person name="Minh B.Q."/>
            <person name="Rinke C."/>
            <person name="Spang A."/>
        </authorList>
    </citation>
    <scope>NUCLEOTIDE SEQUENCE [LARGE SCALE GENOMIC DNA]</scope>
    <source>
        <strain evidence="11">MAG_bin17</strain>
    </source>
</reference>
<comment type="caution">
    <text evidence="11">The sequence shown here is derived from an EMBL/GenBank/DDBJ whole genome shotgun (WGS) entry which is preliminary data.</text>
</comment>
<dbReference type="InterPro" id="IPR029064">
    <property type="entry name" value="Ribosomal_eL30-like_sf"/>
</dbReference>
<evidence type="ECO:0000256" key="7">
    <source>
        <dbReference type="ARBA" id="ARBA00022917"/>
    </source>
</evidence>
<dbReference type="InterPro" id="IPR042226">
    <property type="entry name" value="eFR1_2_sf"/>
</dbReference>
<dbReference type="InterPro" id="IPR005140">
    <property type="entry name" value="eRF1_Pelota-like_N"/>
</dbReference>
<name>A0A832UPX6_9ARCH</name>
<evidence type="ECO:0000256" key="9">
    <source>
        <dbReference type="HAMAP-Rule" id="MF_00424"/>
    </source>
</evidence>
<dbReference type="HAMAP" id="MF_00424">
    <property type="entry name" value="Rel_fact_arch_1"/>
    <property type="match status" value="1"/>
</dbReference>
<keyword evidence="7 9" id="KW-0648">Protein biosynthesis</keyword>
<dbReference type="InterPro" id="IPR005141">
    <property type="entry name" value="eRF1_2"/>
</dbReference>
<comment type="subunit">
    <text evidence="4 9">Heterodimer of two subunits, one of which binds GTP.</text>
</comment>
<dbReference type="Pfam" id="PF03463">
    <property type="entry name" value="eRF1_1"/>
    <property type="match status" value="1"/>
</dbReference>